<protein>
    <submittedName>
        <fullName evidence="1">Uncharacterized protein</fullName>
    </submittedName>
</protein>
<dbReference type="AlphaFoldDB" id="A0A2P2JX95"/>
<dbReference type="EMBL" id="GGEC01017616">
    <property type="protein sequence ID" value="MBW98099.1"/>
    <property type="molecule type" value="Transcribed_RNA"/>
</dbReference>
<sequence length="78" mass="8909">MIPSMQELHSKSIAYLFYVDPNNLLGSSTGRISPMFRVKPPPSNIFVLFRRWKCPTTPGFPRLPSTAARSYIFIVNYS</sequence>
<reference evidence="1" key="1">
    <citation type="submission" date="2018-02" db="EMBL/GenBank/DDBJ databases">
        <title>Rhizophora mucronata_Transcriptome.</title>
        <authorList>
            <person name="Meera S.P."/>
            <person name="Sreeshan A."/>
            <person name="Augustine A."/>
        </authorList>
    </citation>
    <scope>NUCLEOTIDE SEQUENCE</scope>
    <source>
        <tissue evidence="1">Leaf</tissue>
    </source>
</reference>
<accession>A0A2P2JX95</accession>
<evidence type="ECO:0000313" key="1">
    <source>
        <dbReference type="EMBL" id="MBW98099.1"/>
    </source>
</evidence>
<proteinExistence type="predicted"/>
<name>A0A2P2JX95_RHIMU</name>
<organism evidence="1">
    <name type="scientific">Rhizophora mucronata</name>
    <name type="common">Asiatic mangrove</name>
    <dbReference type="NCBI Taxonomy" id="61149"/>
    <lineage>
        <taxon>Eukaryota</taxon>
        <taxon>Viridiplantae</taxon>
        <taxon>Streptophyta</taxon>
        <taxon>Embryophyta</taxon>
        <taxon>Tracheophyta</taxon>
        <taxon>Spermatophyta</taxon>
        <taxon>Magnoliopsida</taxon>
        <taxon>eudicotyledons</taxon>
        <taxon>Gunneridae</taxon>
        <taxon>Pentapetalae</taxon>
        <taxon>rosids</taxon>
        <taxon>fabids</taxon>
        <taxon>Malpighiales</taxon>
        <taxon>Rhizophoraceae</taxon>
        <taxon>Rhizophora</taxon>
    </lineage>
</organism>